<feature type="chain" id="PRO_5017327652" description="Cytochrome c domain-containing protein" evidence="5">
    <location>
        <begin position="21"/>
        <end position="375"/>
    </location>
</feature>
<comment type="caution">
    <text evidence="7">The sequence shown here is derived from an EMBL/GenBank/DDBJ whole genome shotgun (WGS) entry which is preliminary data.</text>
</comment>
<dbReference type="Gene3D" id="1.10.1130.10">
    <property type="entry name" value="Flavocytochrome C3, Chain A"/>
    <property type="match status" value="1"/>
</dbReference>
<proteinExistence type="predicted"/>
<keyword evidence="8" id="KW-1185">Reference proteome</keyword>
<dbReference type="PANTHER" id="PTHR35038">
    <property type="entry name" value="DISSIMILATORY SULFITE REDUCTASE SIRA"/>
    <property type="match status" value="1"/>
</dbReference>
<dbReference type="InterPro" id="IPR051829">
    <property type="entry name" value="Multiheme_Cytochr_ET"/>
</dbReference>
<dbReference type="GO" id="GO:0020037">
    <property type="term" value="F:heme binding"/>
    <property type="evidence" value="ECO:0007669"/>
    <property type="project" value="InterPro"/>
</dbReference>
<dbReference type="Proteomes" id="UP000276603">
    <property type="component" value="Unassembled WGS sequence"/>
</dbReference>
<dbReference type="GO" id="GO:0046872">
    <property type="term" value="F:metal ion binding"/>
    <property type="evidence" value="ECO:0007669"/>
    <property type="project" value="UniProtKB-KW"/>
</dbReference>
<organism evidence="7 8">
    <name type="scientific">Ulvibacterium marinum</name>
    <dbReference type="NCBI Taxonomy" id="2419782"/>
    <lineage>
        <taxon>Bacteria</taxon>
        <taxon>Pseudomonadati</taxon>
        <taxon>Bacteroidota</taxon>
        <taxon>Flavobacteriia</taxon>
        <taxon>Flavobacteriales</taxon>
        <taxon>Flavobacteriaceae</taxon>
        <taxon>Ulvibacterium</taxon>
    </lineage>
</organism>
<evidence type="ECO:0000256" key="2">
    <source>
        <dbReference type="ARBA" id="ARBA00022729"/>
    </source>
</evidence>
<sequence length="375" mass="39117">MKNSKLIGFLVLVISSLLFVQCTSDPIPGPPGADGIDGVNGVDGQDGIDGTASCISCHSNAARDIVESSFALSAHGAGGVFSFTGARIDCASCHSTKGHLDFLAFGEVDSVSLSNTSPITCATCHDKHSTFDFENDGEDFALRSIDPVTLVIDETTVVDFGGTSNNCATCHQPRNSYVIPAENGTGQYVVATTRFGPHHGPQTTMLEGIMGANIPGSEGYPGVASAAHRTGASCVSCHMGESTDVNEGLHSWNPTEAACIACHTNGVPEEMAGFTEGMATLKQLLTEVVGEEYAVDTEGNPVFDVDGNPVGTGVPITGLIVDVPSPNRSNEGIFTTEQAQAAWNYMTLLEDQSNGIHNPGYSRALLTNSIEALQN</sequence>
<protein>
    <recommendedName>
        <fullName evidence="6">Cytochrome c domain-containing protein</fullName>
    </recommendedName>
</protein>
<gene>
    <name evidence="7" type="ORF">D7Z94_00570</name>
</gene>
<evidence type="ECO:0000256" key="4">
    <source>
        <dbReference type="PROSITE-ProRule" id="PRU00433"/>
    </source>
</evidence>
<name>A0A3B0C9Q0_9FLAO</name>
<evidence type="ECO:0000259" key="6">
    <source>
        <dbReference type="PROSITE" id="PS51007"/>
    </source>
</evidence>
<evidence type="ECO:0000256" key="5">
    <source>
        <dbReference type="SAM" id="SignalP"/>
    </source>
</evidence>
<dbReference type="InterPro" id="IPR009056">
    <property type="entry name" value="Cyt_c-like_dom"/>
</dbReference>
<keyword evidence="4" id="KW-0349">Heme</keyword>
<dbReference type="OrthoDB" id="9777268at2"/>
<dbReference type="EMBL" id="RBCJ01000001">
    <property type="protein sequence ID" value="RKN82383.1"/>
    <property type="molecule type" value="Genomic_DNA"/>
</dbReference>
<dbReference type="PROSITE" id="PS51007">
    <property type="entry name" value="CYTC"/>
    <property type="match status" value="1"/>
</dbReference>
<dbReference type="GO" id="GO:0016491">
    <property type="term" value="F:oxidoreductase activity"/>
    <property type="evidence" value="ECO:0007669"/>
    <property type="project" value="TreeGrafter"/>
</dbReference>
<dbReference type="AlphaFoldDB" id="A0A3B0C9Q0"/>
<dbReference type="PANTHER" id="PTHR35038:SF6">
    <property type="entry name" value="SURFACE LOCALIZED DECAHEME CYTOCHROME C LIPOPROTEIN"/>
    <property type="match status" value="1"/>
</dbReference>
<evidence type="ECO:0000256" key="1">
    <source>
        <dbReference type="ARBA" id="ARBA00022723"/>
    </source>
</evidence>
<feature type="signal peptide" evidence="5">
    <location>
        <begin position="1"/>
        <end position="20"/>
    </location>
</feature>
<reference evidence="7 8" key="1">
    <citation type="submission" date="2018-10" db="EMBL/GenBank/DDBJ databases">
        <title>Ulvibacterium marinum gen. nov., sp. nov., a novel marine bacterium of the family Flavobacteriaceae, isolated from a culture of the green alga Ulva prolifera.</title>
        <authorList>
            <person name="Zhang Z."/>
        </authorList>
    </citation>
    <scope>NUCLEOTIDE SEQUENCE [LARGE SCALE GENOMIC DNA]</scope>
    <source>
        <strain evidence="7 8">CCMM003</strain>
    </source>
</reference>
<keyword evidence="1 4" id="KW-0479">Metal-binding</keyword>
<evidence type="ECO:0000256" key="3">
    <source>
        <dbReference type="ARBA" id="ARBA00023004"/>
    </source>
</evidence>
<dbReference type="RefSeq" id="WP_120709574.1">
    <property type="nucleotide sequence ID" value="NZ_RBCJ01000001.1"/>
</dbReference>
<dbReference type="GO" id="GO:0009055">
    <property type="term" value="F:electron transfer activity"/>
    <property type="evidence" value="ECO:0007669"/>
    <property type="project" value="InterPro"/>
</dbReference>
<dbReference type="SUPFAM" id="SSF48695">
    <property type="entry name" value="Multiheme cytochromes"/>
    <property type="match status" value="1"/>
</dbReference>
<keyword evidence="2 5" id="KW-0732">Signal</keyword>
<accession>A0A3B0C9Q0</accession>
<evidence type="ECO:0000313" key="7">
    <source>
        <dbReference type="EMBL" id="RKN82383.1"/>
    </source>
</evidence>
<feature type="domain" description="Cytochrome c" evidence="6">
    <location>
        <begin position="243"/>
        <end position="350"/>
    </location>
</feature>
<dbReference type="InterPro" id="IPR036280">
    <property type="entry name" value="Multihaem_cyt_sf"/>
</dbReference>
<evidence type="ECO:0000313" key="8">
    <source>
        <dbReference type="Proteomes" id="UP000276603"/>
    </source>
</evidence>
<keyword evidence="3 4" id="KW-0408">Iron</keyword>